<dbReference type="Proteomes" id="UP000570361">
    <property type="component" value="Unassembled WGS sequence"/>
</dbReference>
<dbReference type="PROSITE" id="PS51186">
    <property type="entry name" value="GNAT"/>
    <property type="match status" value="1"/>
</dbReference>
<accession>A0A7W5AWG2</accession>
<evidence type="ECO:0000256" key="1">
    <source>
        <dbReference type="ARBA" id="ARBA00022679"/>
    </source>
</evidence>
<evidence type="ECO:0000259" key="3">
    <source>
        <dbReference type="PROSITE" id="PS51186"/>
    </source>
</evidence>
<dbReference type="InterPro" id="IPR050832">
    <property type="entry name" value="Bact_Acetyltransf"/>
</dbReference>
<proteinExistence type="predicted"/>
<gene>
    <name evidence="4" type="ORF">FHS18_001553</name>
</gene>
<keyword evidence="1 4" id="KW-0808">Transferase</keyword>
<dbReference type="Pfam" id="PF00583">
    <property type="entry name" value="Acetyltransf_1"/>
    <property type="match status" value="1"/>
</dbReference>
<reference evidence="4 5" key="1">
    <citation type="submission" date="2020-08" db="EMBL/GenBank/DDBJ databases">
        <title>Genomic Encyclopedia of Type Strains, Phase III (KMG-III): the genomes of soil and plant-associated and newly described type strains.</title>
        <authorList>
            <person name="Whitman W."/>
        </authorList>
    </citation>
    <scope>NUCLEOTIDE SEQUENCE [LARGE SCALE GENOMIC DNA]</scope>
    <source>
        <strain evidence="4 5">CECT 5862</strain>
    </source>
</reference>
<dbReference type="InterPro" id="IPR000182">
    <property type="entry name" value="GNAT_dom"/>
</dbReference>
<keyword evidence="2" id="KW-0012">Acyltransferase</keyword>
<protein>
    <submittedName>
        <fullName evidence="4">GNAT superfamily N-acetyltransferase</fullName>
    </submittedName>
</protein>
<comment type="caution">
    <text evidence="4">The sequence shown here is derived from an EMBL/GenBank/DDBJ whole genome shotgun (WGS) entry which is preliminary data.</text>
</comment>
<dbReference type="InterPro" id="IPR016181">
    <property type="entry name" value="Acyl_CoA_acyltransferase"/>
</dbReference>
<evidence type="ECO:0000256" key="2">
    <source>
        <dbReference type="ARBA" id="ARBA00023315"/>
    </source>
</evidence>
<dbReference type="PANTHER" id="PTHR43877">
    <property type="entry name" value="AMINOALKYLPHOSPHONATE N-ACETYLTRANSFERASE-RELATED-RELATED"/>
    <property type="match status" value="1"/>
</dbReference>
<feature type="domain" description="N-acetyltransferase" evidence="3">
    <location>
        <begin position="3"/>
        <end position="153"/>
    </location>
</feature>
<evidence type="ECO:0000313" key="4">
    <source>
        <dbReference type="EMBL" id="MBB3109501.1"/>
    </source>
</evidence>
<organism evidence="4 5">
    <name type="scientific">Paenibacillus phyllosphaerae</name>
    <dbReference type="NCBI Taxonomy" id="274593"/>
    <lineage>
        <taxon>Bacteria</taxon>
        <taxon>Bacillati</taxon>
        <taxon>Bacillota</taxon>
        <taxon>Bacilli</taxon>
        <taxon>Bacillales</taxon>
        <taxon>Paenibacillaceae</taxon>
        <taxon>Paenibacillus</taxon>
    </lineage>
</organism>
<keyword evidence="5" id="KW-1185">Reference proteome</keyword>
<name>A0A7W5AWG2_9BACL</name>
<dbReference type="PANTHER" id="PTHR43877:SF2">
    <property type="entry name" value="AMINOALKYLPHOSPHONATE N-ACETYLTRANSFERASE-RELATED"/>
    <property type="match status" value="1"/>
</dbReference>
<dbReference type="AlphaFoldDB" id="A0A7W5AWG2"/>
<dbReference type="RefSeq" id="WP_183598584.1">
    <property type="nucleotide sequence ID" value="NZ_JACHXK010000002.1"/>
</dbReference>
<dbReference type="GO" id="GO:0016747">
    <property type="term" value="F:acyltransferase activity, transferring groups other than amino-acyl groups"/>
    <property type="evidence" value="ECO:0007669"/>
    <property type="project" value="InterPro"/>
</dbReference>
<dbReference type="EMBL" id="JACHXK010000002">
    <property type="protein sequence ID" value="MBB3109501.1"/>
    <property type="molecule type" value="Genomic_DNA"/>
</dbReference>
<dbReference type="CDD" id="cd04301">
    <property type="entry name" value="NAT_SF"/>
    <property type="match status" value="1"/>
</dbReference>
<evidence type="ECO:0000313" key="5">
    <source>
        <dbReference type="Proteomes" id="UP000570361"/>
    </source>
</evidence>
<dbReference type="Gene3D" id="3.40.630.30">
    <property type="match status" value="1"/>
</dbReference>
<dbReference type="SUPFAM" id="SSF55729">
    <property type="entry name" value="Acyl-CoA N-acyltransferases (Nat)"/>
    <property type="match status" value="1"/>
</dbReference>
<sequence>MSIRVRQAVIEDIGLIAELFDAYRVFYGQPSDVEGARQFLFDRTVHRQSTILVAVDEAREGRFVGFTQLYPLFSSVSMERLLLLNDLYVAESHRKQGVAQLLLDAARDYARTTKAKGLELSTAIDNAAAQRLYERNGFERDEDFYHYFLSTKG</sequence>